<dbReference type="PANTHER" id="PTHR22639">
    <property type="entry name" value="GAG-RELATED PROTEIN"/>
    <property type="match status" value="1"/>
</dbReference>
<organism evidence="4 5">
    <name type="scientific">Acipenser ruthenus</name>
    <name type="common">Sterlet sturgeon</name>
    <dbReference type="NCBI Taxonomy" id="7906"/>
    <lineage>
        <taxon>Eukaryota</taxon>
        <taxon>Metazoa</taxon>
        <taxon>Chordata</taxon>
        <taxon>Craniata</taxon>
        <taxon>Vertebrata</taxon>
        <taxon>Euteleostomi</taxon>
        <taxon>Actinopterygii</taxon>
        <taxon>Chondrostei</taxon>
        <taxon>Acipenseriformes</taxon>
        <taxon>Acipenseridae</taxon>
        <taxon>Acipenser</taxon>
    </lineage>
</organism>
<feature type="domain" description="CCHC-type" evidence="3">
    <location>
        <begin position="177"/>
        <end position="193"/>
    </location>
</feature>
<feature type="compositionally biased region" description="Basic and acidic residues" evidence="2">
    <location>
        <begin position="266"/>
        <end position="284"/>
    </location>
</feature>
<dbReference type="InterPro" id="IPR042509">
    <property type="entry name" value="ZCCHC3"/>
</dbReference>
<dbReference type="SUPFAM" id="SSF57756">
    <property type="entry name" value="Retrovirus zinc finger-like domains"/>
    <property type="match status" value="1"/>
</dbReference>
<accession>A0A444UWI5</accession>
<feature type="compositionally biased region" description="Basic residues" evidence="2">
    <location>
        <begin position="301"/>
        <end position="314"/>
    </location>
</feature>
<dbReference type="GO" id="GO:0002218">
    <property type="term" value="P:activation of innate immune response"/>
    <property type="evidence" value="ECO:0007669"/>
    <property type="project" value="InterPro"/>
</dbReference>
<dbReference type="InterPro" id="IPR001878">
    <property type="entry name" value="Znf_CCHC"/>
</dbReference>
<keyword evidence="1" id="KW-0863">Zinc-finger</keyword>
<dbReference type="EMBL" id="SCEB01006152">
    <property type="protein sequence ID" value="RXM92499.1"/>
    <property type="molecule type" value="Genomic_DNA"/>
</dbReference>
<dbReference type="Pfam" id="PF23058">
    <property type="entry name" value="RBD_ZCCHC3_2nd"/>
    <property type="match status" value="1"/>
</dbReference>
<keyword evidence="5" id="KW-1185">Reference proteome</keyword>
<dbReference type="Pfam" id="PF00098">
    <property type="entry name" value="zf-CCHC"/>
    <property type="match status" value="1"/>
</dbReference>
<feature type="compositionally biased region" description="Basic and acidic residues" evidence="2">
    <location>
        <begin position="221"/>
        <end position="244"/>
    </location>
</feature>
<comment type="caution">
    <text evidence="4">The sequence shown here is derived from an EMBL/GenBank/DDBJ whole genome shotgun (WGS) entry which is preliminary data.</text>
</comment>
<keyword evidence="1" id="KW-0862">Zinc</keyword>
<dbReference type="SMART" id="SM00343">
    <property type="entry name" value="ZnF_C2HC"/>
    <property type="match status" value="3"/>
</dbReference>
<dbReference type="AlphaFoldDB" id="A0A444UWI5"/>
<dbReference type="PROSITE" id="PS50158">
    <property type="entry name" value="ZF_CCHC"/>
    <property type="match status" value="1"/>
</dbReference>
<evidence type="ECO:0000259" key="3">
    <source>
        <dbReference type="PROSITE" id="PS50158"/>
    </source>
</evidence>
<dbReference type="Gene3D" id="4.10.60.10">
    <property type="entry name" value="Zinc finger, CCHC-type"/>
    <property type="match status" value="1"/>
</dbReference>
<evidence type="ECO:0000313" key="4">
    <source>
        <dbReference type="EMBL" id="RXM92499.1"/>
    </source>
</evidence>
<dbReference type="Proteomes" id="UP000289886">
    <property type="component" value="Unassembled WGS sequence"/>
</dbReference>
<dbReference type="GO" id="GO:0003723">
    <property type="term" value="F:RNA binding"/>
    <property type="evidence" value="ECO:0007669"/>
    <property type="project" value="InterPro"/>
</dbReference>
<dbReference type="PANTHER" id="PTHR22639:SF3">
    <property type="entry name" value="ZINC FINGER CCHC DOMAIN-CONTAINING PROTEIN 3"/>
    <property type="match status" value="1"/>
</dbReference>
<reference evidence="4 5" key="1">
    <citation type="submission" date="2019-01" db="EMBL/GenBank/DDBJ databases">
        <title>Draft Genome and Complete Hox-Cluster Characterization of the Sterlet Sturgeon (Acipenser ruthenus).</title>
        <authorList>
            <person name="Wei Q."/>
        </authorList>
    </citation>
    <scope>NUCLEOTIDE SEQUENCE [LARGE SCALE GENOMIC DNA]</scope>
    <source>
        <strain evidence="4">WHYD16114868_AA</strain>
        <tissue evidence="4">Blood</tissue>
    </source>
</reference>
<dbReference type="InterPro" id="IPR057810">
    <property type="entry name" value="RBD_ZCCHC3_1st"/>
</dbReference>
<evidence type="ECO:0000313" key="5">
    <source>
        <dbReference type="Proteomes" id="UP000289886"/>
    </source>
</evidence>
<protein>
    <submittedName>
        <fullName evidence="4">Zinc finger CCHC domain-containing protein 3</fullName>
    </submittedName>
</protein>
<sequence length="333" mass="37280">MPERKVFIKTVIIDCLGVQPEMIFCLQRNGTEKYVDVTMVGETSFKEFLQQCKEKEDDAPLSNFKVKSLSRNNFRVVTVRMYNPQVTDSTVGLFLCRYVKVISGAKYLRDEFGIWTGKRQFQVLLNDDESGFGGFYHPPANFSIGADRGYLFYSGQPSFCRKCQSFGHLGVDCSQERCRNCGELGHTASGCSKPKCCNACGALDHLFRNCPQRKQTYSDAARGRGRSEVDDSISPREEVLEDKGQSFSIPGSQEGKEGDGVADTEVPEHSEQELLSSGERKGDGKLLMQSAADRKTPLFCKNRRERRLRRRKGRGNNQETASNEPLRGAGDTG</sequence>
<feature type="region of interest" description="Disordered" evidence="2">
    <location>
        <begin position="217"/>
        <end position="333"/>
    </location>
</feature>
<keyword evidence="1" id="KW-0479">Metal-binding</keyword>
<gene>
    <name evidence="4" type="ORF">EOD39_20068</name>
</gene>
<dbReference type="GO" id="GO:0003690">
    <property type="term" value="F:double-stranded DNA binding"/>
    <property type="evidence" value="ECO:0007669"/>
    <property type="project" value="InterPro"/>
</dbReference>
<dbReference type="Pfam" id="PF23057">
    <property type="entry name" value="RBD_ZCCHC3_1st"/>
    <property type="match status" value="1"/>
</dbReference>
<dbReference type="GO" id="GO:0008270">
    <property type="term" value="F:zinc ion binding"/>
    <property type="evidence" value="ECO:0007669"/>
    <property type="project" value="UniProtKB-KW"/>
</dbReference>
<evidence type="ECO:0000256" key="1">
    <source>
        <dbReference type="PROSITE-ProRule" id="PRU00047"/>
    </source>
</evidence>
<proteinExistence type="predicted"/>
<dbReference type="InterPro" id="IPR057811">
    <property type="entry name" value="RBD_ZCCHC3_2nd"/>
</dbReference>
<name>A0A444UWI5_ACIRT</name>
<dbReference type="InterPro" id="IPR036875">
    <property type="entry name" value="Znf_CCHC_sf"/>
</dbReference>
<evidence type="ECO:0000256" key="2">
    <source>
        <dbReference type="SAM" id="MobiDB-lite"/>
    </source>
</evidence>